<organism evidence="1">
    <name type="scientific">Spironucleus salmonicida</name>
    <dbReference type="NCBI Taxonomy" id="348837"/>
    <lineage>
        <taxon>Eukaryota</taxon>
        <taxon>Metamonada</taxon>
        <taxon>Diplomonadida</taxon>
        <taxon>Hexamitidae</taxon>
        <taxon>Hexamitinae</taxon>
        <taxon>Spironucleus</taxon>
    </lineage>
</organism>
<dbReference type="Proteomes" id="UP000018208">
    <property type="component" value="Unassembled WGS sequence"/>
</dbReference>
<evidence type="ECO:0000313" key="1">
    <source>
        <dbReference type="EMBL" id="EST44408.1"/>
    </source>
</evidence>
<sequence>MKTKVIRKLQISMSNITINSLNTLEQQISDISTQRDPLKMPAKKNPAAAAEANYVEFKVDDRQLLTEIGRQRVPDRLQRYIREQRLLRPPEAANRRLHRGRERPYRPRLPAPSACRNAQATAEIAQLLVPNYAGFPYFHSKMNVFAALRVRKFSALKCAFRTSSARFLEASDTLKTAFQAAADRDSALAAYCVQSLSEAAETQEIAHFMLQTANFTQFLKVCLQSSSQILIAQTLTFLSKLTCVSFLACHQFKIENIFPLLLALSTEENFQDKIITILGNSASEVDVFEELRCVLERSHNSAIWPWGFYVLCFCEDSCPQTIQIALEMTRKELGSRQMLYLLNGLRKVAQQQGDSLCQIGGFLSAKWSNFSQKCEIVAQELVEMWVVAYVRADLMVGEFLRSNYDVLWVQQIVQKHELEGDF</sequence>
<dbReference type="VEuPathDB" id="GiardiaDB:SS50377_21864"/>
<name>V6LJ82_9EUKA</name>
<accession>V6LJ82</accession>
<protein>
    <submittedName>
        <fullName evidence="1">Uncharacterized protein</fullName>
    </submittedName>
</protein>
<reference evidence="1 2" key="1">
    <citation type="journal article" date="2014" name="PLoS Genet.">
        <title>The Genome of Spironucleus salmonicida Highlights a Fish Pathogen Adapted to Fluctuating Environments.</title>
        <authorList>
            <person name="Xu F."/>
            <person name="Jerlstrom-Hultqvist J."/>
            <person name="Einarsson E."/>
            <person name="Astvaldsson A."/>
            <person name="Svard S.G."/>
            <person name="Andersson J.O."/>
        </authorList>
    </citation>
    <scope>NUCLEOTIDE SEQUENCE</scope>
    <source>
        <strain evidence="2">ATCC 50377</strain>
    </source>
</reference>
<evidence type="ECO:0000313" key="3">
    <source>
        <dbReference type="Proteomes" id="UP000018208"/>
    </source>
</evidence>
<dbReference type="EMBL" id="AUWU02000002">
    <property type="protein sequence ID" value="KAH0576301.1"/>
    <property type="molecule type" value="Genomic_DNA"/>
</dbReference>
<dbReference type="SUPFAM" id="SSF48371">
    <property type="entry name" value="ARM repeat"/>
    <property type="match status" value="1"/>
</dbReference>
<reference evidence="2" key="2">
    <citation type="submission" date="2020-12" db="EMBL/GenBank/DDBJ databases">
        <title>New Spironucleus salmonicida genome in near-complete chromosomes.</title>
        <authorList>
            <person name="Xu F."/>
            <person name="Kurt Z."/>
            <person name="Jimenez-Gonzalez A."/>
            <person name="Astvaldsson A."/>
            <person name="Andersson J.O."/>
            <person name="Svard S.G."/>
        </authorList>
    </citation>
    <scope>NUCLEOTIDE SEQUENCE</scope>
    <source>
        <strain evidence="2">ATCC 50377</strain>
    </source>
</reference>
<dbReference type="InterPro" id="IPR016024">
    <property type="entry name" value="ARM-type_fold"/>
</dbReference>
<dbReference type="EMBL" id="KI546116">
    <property type="protein sequence ID" value="EST44408.1"/>
    <property type="molecule type" value="Genomic_DNA"/>
</dbReference>
<gene>
    <name evidence="1" type="ORF">SS50377_15713</name>
    <name evidence="2" type="ORF">SS50377_21864</name>
</gene>
<evidence type="ECO:0000313" key="2">
    <source>
        <dbReference type="EMBL" id="KAH0576301.1"/>
    </source>
</evidence>
<keyword evidence="3" id="KW-1185">Reference proteome</keyword>
<dbReference type="AlphaFoldDB" id="V6LJ82"/>
<proteinExistence type="predicted"/>